<dbReference type="Pfam" id="PF26067">
    <property type="entry name" value="DUF8024"/>
    <property type="match status" value="1"/>
</dbReference>
<dbReference type="AlphaFoldDB" id="A0A6B0VIM0"/>
<comment type="caution">
    <text evidence="2">The sequence shown here is derived from an EMBL/GenBank/DDBJ whole genome shotgun (WGS) entry which is preliminary data.</text>
</comment>
<evidence type="ECO:0000313" key="3">
    <source>
        <dbReference type="Proteomes" id="UP000434101"/>
    </source>
</evidence>
<dbReference type="OrthoDB" id="155914at2157"/>
<keyword evidence="1" id="KW-1133">Transmembrane helix</keyword>
<protein>
    <submittedName>
        <fullName evidence="2">Uncharacterized protein</fullName>
    </submittedName>
</protein>
<dbReference type="Proteomes" id="UP000434101">
    <property type="component" value="Unassembled WGS sequence"/>
</dbReference>
<dbReference type="EMBL" id="WUYX01000019">
    <property type="protein sequence ID" value="MXV61408.1"/>
    <property type="molecule type" value="Genomic_DNA"/>
</dbReference>
<keyword evidence="1" id="KW-0812">Transmembrane</keyword>
<gene>
    <name evidence="2" type="ORF">GS429_04885</name>
</gene>
<dbReference type="InterPro" id="IPR058337">
    <property type="entry name" value="DUF8024"/>
</dbReference>
<organism evidence="2 3">
    <name type="scientific">Natronorubrum halalkaliphilum</name>
    <dbReference type="NCBI Taxonomy" id="2691917"/>
    <lineage>
        <taxon>Archaea</taxon>
        <taxon>Methanobacteriati</taxon>
        <taxon>Methanobacteriota</taxon>
        <taxon>Stenosarchaea group</taxon>
        <taxon>Halobacteria</taxon>
        <taxon>Halobacteriales</taxon>
        <taxon>Natrialbaceae</taxon>
        <taxon>Natronorubrum</taxon>
    </lineage>
</organism>
<keyword evidence="3" id="KW-1185">Reference proteome</keyword>
<evidence type="ECO:0000313" key="2">
    <source>
        <dbReference type="EMBL" id="MXV61408.1"/>
    </source>
</evidence>
<feature type="transmembrane region" description="Helical" evidence="1">
    <location>
        <begin position="33"/>
        <end position="61"/>
    </location>
</feature>
<proteinExistence type="predicted"/>
<dbReference type="RefSeq" id="WP_160063265.1">
    <property type="nucleotide sequence ID" value="NZ_WUYX01000019.1"/>
</dbReference>
<evidence type="ECO:0000256" key="1">
    <source>
        <dbReference type="SAM" id="Phobius"/>
    </source>
</evidence>
<reference evidence="2 3" key="1">
    <citation type="submission" date="2020-01" db="EMBL/GenBank/DDBJ databases">
        <title>Natronorubrum sp. JWXQ-INN 674 isolated from Inner Mongolia Autonomous Region of China.</title>
        <authorList>
            <person name="Xue Q."/>
        </authorList>
    </citation>
    <scope>NUCLEOTIDE SEQUENCE [LARGE SCALE GENOMIC DNA]</scope>
    <source>
        <strain evidence="2 3">JWXQ-INN-674</strain>
    </source>
</reference>
<sequence length="66" mass="6838">MDTVTPMNVIVDNIIEMNEYFADVATGEALAPLLMLAGTILIVFSLGVFGALTLGALGSLFSSNSS</sequence>
<name>A0A6B0VIM0_9EURY</name>
<accession>A0A6B0VIM0</accession>
<keyword evidence="1" id="KW-0472">Membrane</keyword>